<dbReference type="RefSeq" id="XP_015896471.1">
    <property type="nucleotide sequence ID" value="XM_016040985.2"/>
</dbReference>
<feature type="compositionally biased region" description="Basic and acidic residues" evidence="1">
    <location>
        <begin position="36"/>
        <end position="53"/>
    </location>
</feature>
<sequence length="88" mass="9532">MRGIAALTPAKNKFKQIYPLKGSWGNAATSTPKKQRNNEPGEERGPVTKEKDVPVVAFSRPPPLPPVVGPLVLLSLLETWSGRDGNDN</sequence>
<keyword evidence="2" id="KW-1185">Reference proteome</keyword>
<dbReference type="AlphaFoldDB" id="A0A6P4BC09"/>
<dbReference type="RefSeq" id="XP_048320053.1">
    <property type="nucleotide sequence ID" value="XM_048464096.2"/>
</dbReference>
<dbReference type="GeneID" id="107430187"/>
<name>A0A6P4BC09_ZIZJJ</name>
<evidence type="ECO:0000313" key="2">
    <source>
        <dbReference type="Proteomes" id="UP001652623"/>
    </source>
</evidence>
<reference evidence="3" key="1">
    <citation type="submission" date="2025-04" db="UniProtKB">
        <authorList>
            <consortium name="RefSeq"/>
        </authorList>
    </citation>
    <scope>IDENTIFICATION</scope>
    <source>
        <tissue evidence="3">In vitro plantlets</tissue>
        <tissue evidence="4 5">Seedling</tissue>
    </source>
</reference>
<dbReference type="RefSeq" id="XP_060674412.1">
    <property type="nucleotide sequence ID" value="XM_060818429.1"/>
</dbReference>
<gene>
    <name evidence="3 4 5" type="primary">LOC107430187</name>
</gene>
<evidence type="ECO:0000313" key="5">
    <source>
        <dbReference type="RefSeq" id="XP_060674412.1"/>
    </source>
</evidence>
<protein>
    <submittedName>
        <fullName evidence="3 4">Uncharacterized protein LOC107430187</fullName>
    </submittedName>
</protein>
<dbReference type="InParanoid" id="A0A6P4BC09"/>
<accession>A0A6P4BC09</accession>
<evidence type="ECO:0000256" key="1">
    <source>
        <dbReference type="SAM" id="MobiDB-lite"/>
    </source>
</evidence>
<feature type="region of interest" description="Disordered" evidence="1">
    <location>
        <begin position="22"/>
        <end position="61"/>
    </location>
</feature>
<dbReference type="FunCoup" id="A0A6P4BC09">
    <property type="interactions" value="12"/>
</dbReference>
<evidence type="ECO:0000313" key="4">
    <source>
        <dbReference type="RefSeq" id="XP_048320053.1"/>
    </source>
</evidence>
<evidence type="ECO:0000313" key="3">
    <source>
        <dbReference type="RefSeq" id="XP_015896471.1"/>
    </source>
</evidence>
<dbReference type="KEGG" id="zju:107430187"/>
<organism evidence="2 3">
    <name type="scientific">Ziziphus jujuba</name>
    <name type="common">Chinese jujube</name>
    <name type="synonym">Ziziphus sativa</name>
    <dbReference type="NCBI Taxonomy" id="326968"/>
    <lineage>
        <taxon>Eukaryota</taxon>
        <taxon>Viridiplantae</taxon>
        <taxon>Streptophyta</taxon>
        <taxon>Embryophyta</taxon>
        <taxon>Tracheophyta</taxon>
        <taxon>Spermatophyta</taxon>
        <taxon>Magnoliopsida</taxon>
        <taxon>eudicotyledons</taxon>
        <taxon>Gunneridae</taxon>
        <taxon>Pentapetalae</taxon>
        <taxon>rosids</taxon>
        <taxon>fabids</taxon>
        <taxon>Rosales</taxon>
        <taxon>Rhamnaceae</taxon>
        <taxon>Paliureae</taxon>
        <taxon>Ziziphus</taxon>
    </lineage>
</organism>
<dbReference type="Proteomes" id="UP001652623">
    <property type="component" value="Chromosome 6"/>
</dbReference>
<proteinExistence type="predicted"/>